<dbReference type="EMBL" id="CP070608">
    <property type="protein sequence ID" value="QSE99210.1"/>
    <property type="molecule type" value="Genomic_DNA"/>
</dbReference>
<reference evidence="1" key="1">
    <citation type="submission" date="2021-02" db="EMBL/GenBank/DDBJ databases">
        <title>Fulvivirga sp. S481 isolated from sea water.</title>
        <authorList>
            <person name="Bae S.S."/>
            <person name="Baek K."/>
        </authorList>
    </citation>
    <scope>NUCLEOTIDE SEQUENCE</scope>
    <source>
        <strain evidence="1">S481</strain>
    </source>
</reference>
<dbReference type="SUPFAM" id="SSF56784">
    <property type="entry name" value="HAD-like"/>
    <property type="match status" value="1"/>
</dbReference>
<accession>A0A974WJ92</accession>
<dbReference type="SFLD" id="SFLDS00003">
    <property type="entry name" value="Haloacid_Dehalogenase"/>
    <property type="match status" value="1"/>
</dbReference>
<dbReference type="CDD" id="cd02603">
    <property type="entry name" value="HAD_sEH-N_like"/>
    <property type="match status" value="1"/>
</dbReference>
<dbReference type="Gene3D" id="1.10.150.240">
    <property type="entry name" value="Putative phosphatase, domain 2"/>
    <property type="match status" value="1"/>
</dbReference>
<dbReference type="SFLD" id="SFLDG01129">
    <property type="entry name" value="C1.5:_HAD__Beta-PGM__Phosphata"/>
    <property type="match status" value="1"/>
</dbReference>
<keyword evidence="2" id="KW-1185">Reference proteome</keyword>
<dbReference type="InterPro" id="IPR036412">
    <property type="entry name" value="HAD-like_sf"/>
</dbReference>
<dbReference type="InterPro" id="IPR006439">
    <property type="entry name" value="HAD-SF_hydro_IA"/>
</dbReference>
<dbReference type="Pfam" id="PF00702">
    <property type="entry name" value="Hydrolase"/>
    <property type="match status" value="1"/>
</dbReference>
<dbReference type="PANTHER" id="PTHR43611">
    <property type="entry name" value="ALPHA-D-GLUCOSE 1-PHOSPHATE PHOSPHATASE"/>
    <property type="match status" value="1"/>
</dbReference>
<dbReference type="KEGG" id="fuv:JR347_09015"/>
<protein>
    <submittedName>
        <fullName evidence="1">HAD family phosphatase</fullName>
    </submittedName>
</protein>
<dbReference type="PANTHER" id="PTHR43611:SF3">
    <property type="entry name" value="FLAVIN MONONUCLEOTIDE HYDROLASE 1, CHLOROPLATIC"/>
    <property type="match status" value="1"/>
</dbReference>
<evidence type="ECO:0000313" key="1">
    <source>
        <dbReference type="EMBL" id="QSE99210.1"/>
    </source>
</evidence>
<dbReference type="InterPro" id="IPR023214">
    <property type="entry name" value="HAD_sf"/>
</dbReference>
<dbReference type="RefSeq" id="WP_205723721.1">
    <property type="nucleotide sequence ID" value="NZ_CP070608.1"/>
</dbReference>
<dbReference type="InterPro" id="IPR023198">
    <property type="entry name" value="PGP-like_dom2"/>
</dbReference>
<dbReference type="Proteomes" id="UP000662783">
    <property type="component" value="Chromosome"/>
</dbReference>
<gene>
    <name evidence="1" type="ORF">JR347_09015</name>
</gene>
<proteinExistence type="predicted"/>
<dbReference type="AlphaFoldDB" id="A0A974WJ92"/>
<dbReference type="NCBIfam" id="TIGR01509">
    <property type="entry name" value="HAD-SF-IA-v3"/>
    <property type="match status" value="1"/>
</dbReference>
<name>A0A974WJ92_9BACT</name>
<sequence length="208" mass="23955">MSSQSIKHLIFDLGGVIINLDTALTIKAFAELTNKSIDRVIEFSTSHSGFHAYEKGEISNSEFRDVIREMAEREITNEQIDLAWNAMILDLPLERIQLLQQLKKDYSIYLLSNTNFIHMDRVNEVRSEAGHPEFNTLFHQDYYSHIMGKRKPDAAIFEQVIQEQNLNPEHTLFLDDNLANIEGASRLGLQTLHVTSPLVMMEYFNNGR</sequence>
<dbReference type="PRINTS" id="PR00413">
    <property type="entry name" value="HADHALOGNASE"/>
</dbReference>
<organism evidence="1 2">
    <name type="scientific">Fulvivirga lutea</name>
    <dbReference type="NCBI Taxonomy" id="2810512"/>
    <lineage>
        <taxon>Bacteria</taxon>
        <taxon>Pseudomonadati</taxon>
        <taxon>Bacteroidota</taxon>
        <taxon>Cytophagia</taxon>
        <taxon>Cytophagales</taxon>
        <taxon>Fulvivirgaceae</taxon>
        <taxon>Fulvivirga</taxon>
    </lineage>
</organism>
<dbReference type="Gene3D" id="3.40.50.1000">
    <property type="entry name" value="HAD superfamily/HAD-like"/>
    <property type="match status" value="1"/>
</dbReference>
<evidence type="ECO:0000313" key="2">
    <source>
        <dbReference type="Proteomes" id="UP000662783"/>
    </source>
</evidence>